<dbReference type="AlphaFoldDB" id="E4XD39"/>
<keyword evidence="3 5" id="KW-0863">Zinc-finger</keyword>
<evidence type="ECO:0000256" key="4">
    <source>
        <dbReference type="ARBA" id="ARBA00022833"/>
    </source>
</evidence>
<reference evidence="8" key="1">
    <citation type="journal article" date="2010" name="Science">
        <title>Plasticity of animal genome architecture unmasked by rapid evolution of a pelagic tunicate.</title>
        <authorList>
            <person name="Denoeud F."/>
            <person name="Henriet S."/>
            <person name="Mungpakdee S."/>
            <person name="Aury J.M."/>
            <person name="Da Silva C."/>
            <person name="Brinkmann H."/>
            <person name="Mikhaleva J."/>
            <person name="Olsen L.C."/>
            <person name="Jubin C."/>
            <person name="Canestro C."/>
            <person name="Bouquet J.M."/>
            <person name="Danks G."/>
            <person name="Poulain J."/>
            <person name="Campsteijn C."/>
            <person name="Adamski M."/>
            <person name="Cross I."/>
            <person name="Yadetie F."/>
            <person name="Muffato M."/>
            <person name="Louis A."/>
            <person name="Butcher S."/>
            <person name="Tsagkogeorga G."/>
            <person name="Konrad A."/>
            <person name="Singh S."/>
            <person name="Jensen M.F."/>
            <person name="Cong E.H."/>
            <person name="Eikeseth-Otteraa H."/>
            <person name="Noel B."/>
            <person name="Anthouard V."/>
            <person name="Porcel B.M."/>
            <person name="Kachouri-Lafond R."/>
            <person name="Nishino A."/>
            <person name="Ugolini M."/>
            <person name="Chourrout P."/>
            <person name="Nishida H."/>
            <person name="Aasland R."/>
            <person name="Huzurbazar S."/>
            <person name="Westhof E."/>
            <person name="Delsuc F."/>
            <person name="Lehrach H."/>
            <person name="Reinhardt R."/>
            <person name="Weissenbach J."/>
            <person name="Roy S.W."/>
            <person name="Artiguenave F."/>
            <person name="Postlethwait J.H."/>
            <person name="Manak J.R."/>
            <person name="Thompson E.M."/>
            <person name="Jaillon O."/>
            <person name="Du Pasquier L."/>
            <person name="Boudinot P."/>
            <person name="Liberles D.A."/>
            <person name="Volff J.N."/>
            <person name="Philippe H."/>
            <person name="Lenhard B."/>
            <person name="Roest Crollius H."/>
            <person name="Wincker P."/>
            <person name="Chourrout D."/>
        </authorList>
    </citation>
    <scope>NUCLEOTIDE SEQUENCE [LARGE SCALE GENOMIC DNA]</scope>
</reference>
<evidence type="ECO:0000256" key="2">
    <source>
        <dbReference type="ARBA" id="ARBA00022737"/>
    </source>
</evidence>
<dbReference type="Pfam" id="PF00096">
    <property type="entry name" value="zf-C2H2"/>
    <property type="match status" value="1"/>
</dbReference>
<dbReference type="PANTHER" id="PTHR24403">
    <property type="entry name" value="ZINC FINGER PROTEIN"/>
    <property type="match status" value="1"/>
</dbReference>
<dbReference type="SUPFAM" id="SSF57667">
    <property type="entry name" value="beta-beta-alpha zinc fingers"/>
    <property type="match status" value="1"/>
</dbReference>
<keyword evidence="9" id="KW-1185">Reference proteome</keyword>
<dbReference type="InterPro" id="IPR036236">
    <property type="entry name" value="Znf_C2H2_sf"/>
</dbReference>
<name>E4XD39_OIKDI</name>
<dbReference type="GO" id="GO:0008270">
    <property type="term" value="F:zinc ion binding"/>
    <property type="evidence" value="ECO:0007669"/>
    <property type="project" value="UniProtKB-KW"/>
</dbReference>
<organism evidence="8">
    <name type="scientific">Oikopleura dioica</name>
    <name type="common">Tunicate</name>
    <dbReference type="NCBI Taxonomy" id="34765"/>
    <lineage>
        <taxon>Eukaryota</taxon>
        <taxon>Metazoa</taxon>
        <taxon>Chordata</taxon>
        <taxon>Tunicata</taxon>
        <taxon>Appendicularia</taxon>
        <taxon>Copelata</taxon>
        <taxon>Oikopleuridae</taxon>
        <taxon>Oikopleura</taxon>
    </lineage>
</organism>
<dbReference type="GO" id="GO:0010468">
    <property type="term" value="P:regulation of gene expression"/>
    <property type="evidence" value="ECO:0007669"/>
    <property type="project" value="TreeGrafter"/>
</dbReference>
<dbReference type="GO" id="GO:0005634">
    <property type="term" value="C:nucleus"/>
    <property type="evidence" value="ECO:0007669"/>
    <property type="project" value="TreeGrafter"/>
</dbReference>
<dbReference type="OrthoDB" id="1405595at2759"/>
<dbReference type="PROSITE" id="PS50157">
    <property type="entry name" value="ZINC_FINGER_C2H2_2"/>
    <property type="match status" value="1"/>
</dbReference>
<accession>E4XD39</accession>
<evidence type="ECO:0000313" key="9">
    <source>
        <dbReference type="Proteomes" id="UP000001307"/>
    </source>
</evidence>
<evidence type="ECO:0000256" key="3">
    <source>
        <dbReference type="ARBA" id="ARBA00022771"/>
    </source>
</evidence>
<dbReference type="PANTHER" id="PTHR24403:SF67">
    <property type="entry name" value="FI01116P-RELATED"/>
    <property type="match status" value="1"/>
</dbReference>
<feature type="region of interest" description="Disordered" evidence="6">
    <location>
        <begin position="293"/>
        <end position="313"/>
    </location>
</feature>
<dbReference type="InParanoid" id="E4XD39"/>
<dbReference type="Proteomes" id="UP000001307">
    <property type="component" value="Unassembled WGS sequence"/>
</dbReference>
<proteinExistence type="predicted"/>
<gene>
    <name evidence="8" type="ORF">GSOID_T00008074001</name>
</gene>
<evidence type="ECO:0000259" key="7">
    <source>
        <dbReference type="PROSITE" id="PS50157"/>
    </source>
</evidence>
<feature type="domain" description="C2H2-type" evidence="7">
    <location>
        <begin position="253"/>
        <end position="276"/>
    </location>
</feature>
<keyword evidence="2" id="KW-0677">Repeat</keyword>
<dbReference type="PROSITE" id="PS00028">
    <property type="entry name" value="ZINC_FINGER_C2H2_1"/>
    <property type="match status" value="1"/>
</dbReference>
<keyword evidence="1" id="KW-0479">Metal-binding</keyword>
<feature type="compositionally biased region" description="Polar residues" evidence="6">
    <location>
        <begin position="60"/>
        <end position="72"/>
    </location>
</feature>
<evidence type="ECO:0000256" key="1">
    <source>
        <dbReference type="ARBA" id="ARBA00022723"/>
    </source>
</evidence>
<dbReference type="InterPro" id="IPR013087">
    <property type="entry name" value="Znf_C2H2_type"/>
</dbReference>
<evidence type="ECO:0000313" key="8">
    <source>
        <dbReference type="EMBL" id="CBY24073.1"/>
    </source>
</evidence>
<keyword evidence="4" id="KW-0862">Zinc</keyword>
<evidence type="ECO:0000256" key="6">
    <source>
        <dbReference type="SAM" id="MobiDB-lite"/>
    </source>
</evidence>
<evidence type="ECO:0000256" key="5">
    <source>
        <dbReference type="PROSITE-ProRule" id="PRU00042"/>
    </source>
</evidence>
<dbReference type="Gene3D" id="3.30.160.60">
    <property type="entry name" value="Classic Zinc Finger"/>
    <property type="match status" value="1"/>
</dbReference>
<feature type="region of interest" description="Disordered" evidence="6">
    <location>
        <begin position="40"/>
        <end position="74"/>
    </location>
</feature>
<protein>
    <recommendedName>
        <fullName evidence="7">C2H2-type domain-containing protein</fullName>
    </recommendedName>
</protein>
<dbReference type="EMBL" id="FN653038">
    <property type="protein sequence ID" value="CBY24073.1"/>
    <property type="molecule type" value="Genomic_DNA"/>
</dbReference>
<sequence length="313" mass="35596">MWNSWTQSPGLLSFILKKKKEELSKIAREKIGNKRARSVCPKNESVAEIEENEEPLAKKTFSNDSETSSPTEKVQKVILPEEQKTEFSEEIKKEQFYSESASEKAEEIQTEVSHAPAAFVYPPLSAFQSPLASPSLHPSTLIQNIQNQIFQAAIHRRKLLEDEQKRILSGFQTSGAATAFNPSSAQNLNQQRAPLPMQLAIPPPREGEAVFRDKYIWSESVKKYLCSVCGYSTPYRSNIIVHLPKHYPELRRFRCPICSKRYGRKDLWKSHLRSRHPEIADIILSPTWHSAQPNHQTLKSGAKQADVLTTTKT</sequence>
<dbReference type="InterPro" id="IPR050688">
    <property type="entry name" value="Zinc_finger/UBP_domain"/>
</dbReference>
<dbReference type="SMART" id="SM00355">
    <property type="entry name" value="ZnF_C2H2"/>
    <property type="match status" value="2"/>
</dbReference>